<dbReference type="EnsemblPlants" id="KRH72803">
    <property type="protein sequence ID" value="KRH72803"/>
    <property type="gene ID" value="GLYMA_02G234400"/>
</dbReference>
<gene>
    <name evidence="1" type="ORF">GLYMA_02G234400</name>
</gene>
<reference evidence="2" key="2">
    <citation type="submission" date="2018-02" db="UniProtKB">
        <authorList>
            <consortium name="EnsemblPlants"/>
        </authorList>
    </citation>
    <scope>IDENTIFICATION</scope>
    <source>
        <strain evidence="2">Williams 82</strain>
    </source>
</reference>
<keyword evidence="3" id="KW-1185">Reference proteome</keyword>
<dbReference type="AlphaFoldDB" id="A0A0R0L7C1"/>
<dbReference type="Gramene" id="KRH72803">
    <property type="protein sequence ID" value="KRH72803"/>
    <property type="gene ID" value="GLYMA_02G234400"/>
</dbReference>
<name>A0A0R0L7C1_SOYBN</name>
<sequence>MILVPYYLYTLFEMNSVYNRFHDLLTEFLHQLIAFLHKLTDSKLVITNFWSIVEFLMCNPPSAQVFWCFFWVCYYGPQGVPRVCLLCLRPCCYQGST</sequence>
<evidence type="ECO:0000313" key="3">
    <source>
        <dbReference type="Proteomes" id="UP000008827"/>
    </source>
</evidence>
<protein>
    <submittedName>
        <fullName evidence="1 2">Uncharacterized protein</fullName>
    </submittedName>
</protein>
<proteinExistence type="predicted"/>
<dbReference type="Proteomes" id="UP000008827">
    <property type="component" value="Chromosome 2"/>
</dbReference>
<dbReference type="InParanoid" id="A0A0R0L7C1"/>
<evidence type="ECO:0000313" key="1">
    <source>
        <dbReference type="EMBL" id="KRH72803.1"/>
    </source>
</evidence>
<reference evidence="1" key="3">
    <citation type="submission" date="2018-07" db="EMBL/GenBank/DDBJ databases">
        <title>WGS assembly of Glycine max.</title>
        <authorList>
            <person name="Schmutz J."/>
            <person name="Cannon S."/>
            <person name="Schlueter J."/>
            <person name="Ma J."/>
            <person name="Mitros T."/>
            <person name="Nelson W."/>
            <person name="Hyten D."/>
            <person name="Song Q."/>
            <person name="Thelen J."/>
            <person name="Cheng J."/>
            <person name="Xu D."/>
            <person name="Hellsten U."/>
            <person name="May G."/>
            <person name="Yu Y."/>
            <person name="Sakurai T."/>
            <person name="Umezawa T."/>
            <person name="Bhattacharyya M."/>
            <person name="Sandhu D."/>
            <person name="Valliyodan B."/>
            <person name="Lindquist E."/>
            <person name="Peto M."/>
            <person name="Grant D."/>
            <person name="Shu S."/>
            <person name="Goodstein D."/>
            <person name="Barry K."/>
            <person name="Futrell-Griggs M."/>
            <person name="Abernathy B."/>
            <person name="Du J."/>
            <person name="Tian Z."/>
            <person name="Zhu L."/>
            <person name="Gill N."/>
            <person name="Joshi T."/>
            <person name="Libault M."/>
            <person name="Sethuraman A."/>
            <person name="Zhang X."/>
            <person name="Shinozaki K."/>
            <person name="Nguyen H."/>
            <person name="Wing R."/>
            <person name="Cregan P."/>
            <person name="Specht J."/>
            <person name="Grimwood J."/>
            <person name="Rokhsar D."/>
            <person name="Stacey G."/>
            <person name="Shoemaker R."/>
            <person name="Jackson S."/>
        </authorList>
    </citation>
    <scope>NUCLEOTIDE SEQUENCE</scope>
    <source>
        <tissue evidence="1">Callus</tissue>
    </source>
</reference>
<accession>A0A0R0L7C1</accession>
<evidence type="ECO:0000313" key="2">
    <source>
        <dbReference type="EnsemblPlants" id="KRH72803"/>
    </source>
</evidence>
<dbReference type="EMBL" id="CM000835">
    <property type="protein sequence ID" value="KRH72803.1"/>
    <property type="molecule type" value="Genomic_DNA"/>
</dbReference>
<reference evidence="1 2" key="1">
    <citation type="journal article" date="2010" name="Nature">
        <title>Genome sequence of the palaeopolyploid soybean.</title>
        <authorList>
            <person name="Schmutz J."/>
            <person name="Cannon S.B."/>
            <person name="Schlueter J."/>
            <person name="Ma J."/>
            <person name="Mitros T."/>
            <person name="Nelson W."/>
            <person name="Hyten D.L."/>
            <person name="Song Q."/>
            <person name="Thelen J.J."/>
            <person name="Cheng J."/>
            <person name="Xu D."/>
            <person name="Hellsten U."/>
            <person name="May G.D."/>
            <person name="Yu Y."/>
            <person name="Sakurai T."/>
            <person name="Umezawa T."/>
            <person name="Bhattacharyya M.K."/>
            <person name="Sandhu D."/>
            <person name="Valliyodan B."/>
            <person name="Lindquist E."/>
            <person name="Peto M."/>
            <person name="Grant D."/>
            <person name="Shu S."/>
            <person name="Goodstein D."/>
            <person name="Barry K."/>
            <person name="Futrell-Griggs M."/>
            <person name="Abernathy B."/>
            <person name="Du J."/>
            <person name="Tian Z."/>
            <person name="Zhu L."/>
            <person name="Gill N."/>
            <person name="Joshi T."/>
            <person name="Libault M."/>
            <person name="Sethuraman A."/>
            <person name="Zhang X.-C."/>
            <person name="Shinozaki K."/>
            <person name="Nguyen H.T."/>
            <person name="Wing R.A."/>
            <person name="Cregan P."/>
            <person name="Specht J."/>
            <person name="Grimwood J."/>
            <person name="Rokhsar D."/>
            <person name="Stacey G."/>
            <person name="Shoemaker R.C."/>
            <person name="Jackson S.A."/>
        </authorList>
    </citation>
    <scope>NUCLEOTIDE SEQUENCE</scope>
    <source>
        <strain evidence="2">cv. Williams 82</strain>
        <tissue evidence="1">Callus</tissue>
    </source>
</reference>
<organism evidence="1">
    <name type="scientific">Glycine max</name>
    <name type="common">Soybean</name>
    <name type="synonym">Glycine hispida</name>
    <dbReference type="NCBI Taxonomy" id="3847"/>
    <lineage>
        <taxon>Eukaryota</taxon>
        <taxon>Viridiplantae</taxon>
        <taxon>Streptophyta</taxon>
        <taxon>Embryophyta</taxon>
        <taxon>Tracheophyta</taxon>
        <taxon>Spermatophyta</taxon>
        <taxon>Magnoliopsida</taxon>
        <taxon>eudicotyledons</taxon>
        <taxon>Gunneridae</taxon>
        <taxon>Pentapetalae</taxon>
        <taxon>rosids</taxon>
        <taxon>fabids</taxon>
        <taxon>Fabales</taxon>
        <taxon>Fabaceae</taxon>
        <taxon>Papilionoideae</taxon>
        <taxon>50 kb inversion clade</taxon>
        <taxon>NPAAA clade</taxon>
        <taxon>indigoferoid/millettioid clade</taxon>
        <taxon>Phaseoleae</taxon>
        <taxon>Glycine</taxon>
        <taxon>Glycine subgen. Soja</taxon>
    </lineage>
</organism>